<evidence type="ECO:0000313" key="1">
    <source>
        <dbReference type="EMBL" id="QHT04079.1"/>
    </source>
</evidence>
<dbReference type="EMBL" id="MN739423">
    <property type="protein sequence ID" value="QHT04079.1"/>
    <property type="molecule type" value="Genomic_DNA"/>
</dbReference>
<accession>A0A6C0CK77</accession>
<reference evidence="1" key="1">
    <citation type="journal article" date="2020" name="Nature">
        <title>Giant virus diversity and host interactions through global metagenomics.</title>
        <authorList>
            <person name="Schulz F."/>
            <person name="Roux S."/>
            <person name="Paez-Espino D."/>
            <person name="Jungbluth S."/>
            <person name="Walsh D.A."/>
            <person name="Denef V.J."/>
            <person name="McMahon K.D."/>
            <person name="Konstantinidis K.T."/>
            <person name="Eloe-Fadrosh E.A."/>
            <person name="Kyrpides N.C."/>
            <person name="Woyke T."/>
        </authorList>
    </citation>
    <scope>NUCLEOTIDE SEQUENCE</scope>
    <source>
        <strain evidence="1">GVMAG-M-3300021185-45</strain>
    </source>
</reference>
<organism evidence="1">
    <name type="scientific">viral metagenome</name>
    <dbReference type="NCBI Taxonomy" id="1070528"/>
    <lineage>
        <taxon>unclassified sequences</taxon>
        <taxon>metagenomes</taxon>
        <taxon>organismal metagenomes</taxon>
    </lineage>
</organism>
<name>A0A6C0CK77_9ZZZZ</name>
<dbReference type="AlphaFoldDB" id="A0A6C0CK77"/>
<proteinExistence type="predicted"/>
<sequence>MSTFPQYNVNNEHQLIRRQNTYVLDRQLVTIHSEDRDISQWPHSNYFEITLPQTLTNIQSMRLVEIELPGNQYVFSNNQQNTKLQFYIIPNVSTNTIEYLALEAQSTIPYEINIQEGYFTPSEMATEIQNLMNQAVTDFLVNEAGIAGTSYDRFTVFFDSVGQKIYFGNTFDNFQFKFNEQISYTIPCSAIINDNQPTEVFNNYANWGLPAFLGFNKEVYNATDISSNYSFEYASYDWLVPDTSILPPNETPHAYYLSAPMTICMFGDSAIYMEIDKYNNIDELQPYPMATTNTYGNDYNGKVKSAFAKIPITATPTAQIFDTRNGFLQNVAQYHPPIQNLRKIKFKFRYHDGRLVDFRDCNFNFTIAFNQLKDEIARDYIIRVPAEYNL</sequence>
<protein>
    <submittedName>
        <fullName evidence="1">Uncharacterized protein</fullName>
    </submittedName>
</protein>